<feature type="region of interest" description="Disordered" evidence="1">
    <location>
        <begin position="1"/>
        <end position="78"/>
    </location>
</feature>
<evidence type="ECO:0000256" key="1">
    <source>
        <dbReference type="SAM" id="MobiDB-lite"/>
    </source>
</evidence>
<organism evidence="2 3">
    <name type="scientific">Micrococcus terreus</name>
    <dbReference type="NCBI Taxonomy" id="574650"/>
    <lineage>
        <taxon>Bacteria</taxon>
        <taxon>Bacillati</taxon>
        <taxon>Actinomycetota</taxon>
        <taxon>Actinomycetes</taxon>
        <taxon>Micrococcales</taxon>
        <taxon>Micrococcaceae</taxon>
        <taxon>Micrococcus</taxon>
    </lineage>
</organism>
<keyword evidence="3" id="KW-1185">Reference proteome</keyword>
<evidence type="ECO:0000313" key="3">
    <source>
        <dbReference type="Proteomes" id="UP000198881"/>
    </source>
</evidence>
<sequence>MTTLHPEIPEGSGTEDLTVASAPTSPLPGEGLEPTRAPAEDDQREPFTFPDSDAAGGMDIVDEWDRESFPASDPPSNY</sequence>
<accession>A0A1I7MNB5</accession>
<name>A0A1I7MNB5_9MICC</name>
<dbReference type="Proteomes" id="UP000198881">
    <property type="component" value="Unassembled WGS sequence"/>
</dbReference>
<dbReference type="EMBL" id="FPCG01000007">
    <property type="protein sequence ID" value="SFV23403.1"/>
    <property type="molecule type" value="Genomic_DNA"/>
</dbReference>
<dbReference type="STRING" id="574650.SAMN04487966_10763"/>
<reference evidence="2 3" key="1">
    <citation type="submission" date="2016-10" db="EMBL/GenBank/DDBJ databases">
        <authorList>
            <person name="de Groot N.N."/>
        </authorList>
    </citation>
    <scope>NUCLEOTIDE SEQUENCE [LARGE SCALE GENOMIC DNA]</scope>
    <source>
        <strain evidence="2 3">CGMCC 1.7054</strain>
    </source>
</reference>
<gene>
    <name evidence="2" type="ORF">SAMN04487966_10763</name>
</gene>
<dbReference type="OrthoDB" id="1121111at2"/>
<proteinExistence type="predicted"/>
<dbReference type="AlphaFoldDB" id="A0A1I7MNB5"/>
<dbReference type="RefSeq" id="WP_091697660.1">
    <property type="nucleotide sequence ID" value="NZ_FPCG01000007.1"/>
</dbReference>
<protein>
    <submittedName>
        <fullName evidence="2">Uncharacterized protein</fullName>
    </submittedName>
</protein>
<evidence type="ECO:0000313" key="2">
    <source>
        <dbReference type="EMBL" id="SFV23403.1"/>
    </source>
</evidence>